<gene>
    <name evidence="4" type="ORF">ADN00_00870</name>
</gene>
<keyword evidence="2" id="KW-0677">Repeat</keyword>
<accession>A0A0P6Y6P7</accession>
<dbReference type="GO" id="GO:0003723">
    <property type="term" value="F:RNA binding"/>
    <property type="evidence" value="ECO:0007669"/>
    <property type="project" value="TreeGrafter"/>
</dbReference>
<dbReference type="PROSITE" id="PS50082">
    <property type="entry name" value="WD_REPEATS_2"/>
    <property type="match status" value="2"/>
</dbReference>
<dbReference type="SUPFAM" id="SSF50978">
    <property type="entry name" value="WD40 repeat-like"/>
    <property type="match status" value="1"/>
</dbReference>
<dbReference type="InterPro" id="IPR001680">
    <property type="entry name" value="WD40_rpt"/>
</dbReference>
<evidence type="ECO:0000256" key="3">
    <source>
        <dbReference type="PROSITE-ProRule" id="PRU00221"/>
    </source>
</evidence>
<dbReference type="PANTHER" id="PTHR44006:SF1">
    <property type="entry name" value="U5 SMALL NUCLEAR RIBONUCLEOPROTEIN 40 KDA PROTEIN"/>
    <property type="match status" value="1"/>
</dbReference>
<feature type="repeat" description="WD" evidence="3">
    <location>
        <begin position="658"/>
        <end position="699"/>
    </location>
</feature>
<evidence type="ECO:0000313" key="4">
    <source>
        <dbReference type="EMBL" id="KPL81108.1"/>
    </source>
</evidence>
<dbReference type="PANTHER" id="PTHR44006">
    <property type="entry name" value="U5 SMALL NUCLEAR RIBONUCLEOPROTEIN 40 KDA PROTEIN"/>
    <property type="match status" value="1"/>
</dbReference>
<dbReference type="AlphaFoldDB" id="A0A0P6Y6P7"/>
<dbReference type="InterPro" id="IPR036322">
    <property type="entry name" value="WD40_repeat_dom_sf"/>
</dbReference>
<evidence type="ECO:0000256" key="1">
    <source>
        <dbReference type="ARBA" id="ARBA00022574"/>
    </source>
</evidence>
<dbReference type="Proteomes" id="UP000050417">
    <property type="component" value="Unassembled WGS sequence"/>
</dbReference>
<proteinExistence type="predicted"/>
<dbReference type="SMART" id="SM00320">
    <property type="entry name" value="WD40"/>
    <property type="match status" value="7"/>
</dbReference>
<sequence>MEITPAPQYDNTEALRQCLLGSAPADHLEPAEQVELIYLGIVAKLQGRSDDTAAEILTQAVLANPLQLIRSEALAALGTMAAGGQLSAARALYDLYLQHDLSAAGDLIHIRDIQIDTPEWKAAFLLMQADKDQFLAFDPHYALLNAYFDQAGAPQKARLILAAEKHSLTAWALLSRAHELRIPEDFSLLVKYFPGFSAQEEKLFFDRAQTWLCESEPQPYVELLTDLWFEYEQAQAANLILRSGHRPLDNDRKALFLFLADAWTEYEETDYEHRLLVSAYQKASPSLRKRILQQSRQSGHADWIQQVSQQNARKSLWSSELTDSDWQVVVQALTNQKRWAELWKLSTRGSAVWSKKILEVLKYAQWHPEAESENQEYQRLLTLCEQCSDNTRRSPLQHASKRFTDRATCLAMHTGTQTIALGGGAGEIFLHTIDSSDPEPAPISLGKVPGTRALHFDPSGAYLAAAGGDHQIRIIELKPRRIIKTLEGHTNLIKALAIDTTGRMMYSCGFDGSLYSWQFPSAPAPARLWQSAQELHTLAISGAGRFLLTAGADHNIRIFQLPQANLVREISAHEGSVHALAASLGGEIAVSASTSEPVLKVWNYLSGKLLNQIQIPLSLLPVTHLQLIEEDQHLVVASASGKIAIYHLSNGEEVLPAWQAHTQRVAGLLFNPFRAELISLGAEGNLIRWELKTTLLTRTPLAGLTLSALPELDQFLKHSGVASQEKCWLELIKAGILYNHRHDIVISESPAISIGEFDIQIE</sequence>
<dbReference type="Pfam" id="PF00400">
    <property type="entry name" value="WD40"/>
    <property type="match status" value="2"/>
</dbReference>
<evidence type="ECO:0000313" key="5">
    <source>
        <dbReference type="Proteomes" id="UP000050417"/>
    </source>
</evidence>
<protein>
    <submittedName>
        <fullName evidence="4">Uncharacterized protein</fullName>
    </submittedName>
</protein>
<dbReference type="STRING" id="1134406.ADN00_00870"/>
<evidence type="ECO:0000256" key="2">
    <source>
        <dbReference type="ARBA" id="ARBA00022737"/>
    </source>
</evidence>
<reference evidence="4 5" key="1">
    <citation type="submission" date="2015-07" db="EMBL/GenBank/DDBJ databases">
        <title>Genome sequence of Ornatilinea apprima DSM 23815.</title>
        <authorList>
            <person name="Hemp J."/>
            <person name="Ward L.M."/>
            <person name="Pace L.A."/>
            <person name="Fischer W.W."/>
        </authorList>
    </citation>
    <scope>NUCLEOTIDE SEQUENCE [LARGE SCALE GENOMIC DNA]</scope>
    <source>
        <strain evidence="4 5">P3M-1</strain>
    </source>
</reference>
<name>A0A0P6Y6P7_9CHLR</name>
<organism evidence="4 5">
    <name type="scientific">Ornatilinea apprima</name>
    <dbReference type="NCBI Taxonomy" id="1134406"/>
    <lineage>
        <taxon>Bacteria</taxon>
        <taxon>Bacillati</taxon>
        <taxon>Chloroflexota</taxon>
        <taxon>Anaerolineae</taxon>
        <taxon>Anaerolineales</taxon>
        <taxon>Anaerolineaceae</taxon>
        <taxon>Ornatilinea</taxon>
    </lineage>
</organism>
<dbReference type="EMBL" id="LGCL01000002">
    <property type="protein sequence ID" value="KPL81108.1"/>
    <property type="molecule type" value="Genomic_DNA"/>
</dbReference>
<dbReference type="InterPro" id="IPR015943">
    <property type="entry name" value="WD40/YVTN_repeat-like_dom_sf"/>
</dbReference>
<keyword evidence="1 3" id="KW-0853">WD repeat</keyword>
<dbReference type="RefSeq" id="WP_075061059.1">
    <property type="nucleotide sequence ID" value="NZ_LGCL01000002.1"/>
</dbReference>
<feature type="repeat" description="WD" evidence="3">
    <location>
        <begin position="486"/>
        <end position="527"/>
    </location>
</feature>
<dbReference type="Gene3D" id="2.130.10.10">
    <property type="entry name" value="YVTN repeat-like/Quinoprotein amine dehydrogenase"/>
    <property type="match status" value="2"/>
</dbReference>
<dbReference type="InterPro" id="IPR052234">
    <property type="entry name" value="U5_snRNP_Component"/>
</dbReference>
<dbReference type="OrthoDB" id="153092at2"/>
<keyword evidence="5" id="KW-1185">Reference proteome</keyword>
<comment type="caution">
    <text evidence="4">The sequence shown here is derived from an EMBL/GenBank/DDBJ whole genome shotgun (WGS) entry which is preliminary data.</text>
</comment>